<feature type="binding site" evidence="6">
    <location>
        <begin position="136"/>
        <end position="139"/>
    </location>
    <ligand>
        <name>GTP</name>
        <dbReference type="ChEBI" id="CHEBI:37565"/>
    </ligand>
</feature>
<feature type="binding site" evidence="6">
    <location>
        <begin position="19"/>
        <end position="26"/>
    </location>
    <ligand>
        <name>GTP</name>
        <dbReference type="ChEBI" id="CHEBI:37565"/>
    </ligand>
</feature>
<dbReference type="Proteomes" id="UP001596015">
    <property type="component" value="Unassembled WGS sequence"/>
</dbReference>
<keyword evidence="1 6" id="KW-0547">Nucleotide-binding</keyword>
<protein>
    <recommendedName>
        <fullName evidence="5 6">Elongation factor Tu</fullName>
        <shortName evidence="6">EF-Tu</shortName>
        <ecNumber evidence="6">3.6.5.3</ecNumber>
    </recommendedName>
</protein>
<dbReference type="InterPro" id="IPR027417">
    <property type="entry name" value="P-loop_NTPase"/>
</dbReference>
<evidence type="ECO:0000259" key="7">
    <source>
        <dbReference type="PROSITE" id="PS51722"/>
    </source>
</evidence>
<dbReference type="CDD" id="cd01884">
    <property type="entry name" value="EF_Tu"/>
    <property type="match status" value="1"/>
</dbReference>
<dbReference type="SUPFAM" id="SSF50447">
    <property type="entry name" value="Translation proteins"/>
    <property type="match status" value="1"/>
</dbReference>
<dbReference type="Pfam" id="PF00009">
    <property type="entry name" value="GTP_EFTU"/>
    <property type="match status" value="1"/>
</dbReference>
<dbReference type="GO" id="GO:0003746">
    <property type="term" value="F:translation elongation factor activity"/>
    <property type="evidence" value="ECO:0007669"/>
    <property type="project" value="UniProtKB-KW"/>
</dbReference>
<dbReference type="NCBIfam" id="NF009372">
    <property type="entry name" value="PRK12735.1"/>
    <property type="match status" value="1"/>
</dbReference>
<keyword evidence="6" id="KW-0460">Magnesium</keyword>
<comment type="catalytic activity">
    <reaction evidence="6">
        <text>GTP + H2O = GDP + phosphate + H(+)</text>
        <dbReference type="Rhea" id="RHEA:19669"/>
        <dbReference type="ChEBI" id="CHEBI:15377"/>
        <dbReference type="ChEBI" id="CHEBI:15378"/>
        <dbReference type="ChEBI" id="CHEBI:37565"/>
        <dbReference type="ChEBI" id="CHEBI:43474"/>
        <dbReference type="ChEBI" id="CHEBI:58189"/>
        <dbReference type="EC" id="3.6.5.3"/>
    </reaction>
</comment>
<dbReference type="InterPro" id="IPR004160">
    <property type="entry name" value="Transl_elong_EFTu/EF1A_C"/>
</dbReference>
<keyword evidence="2 6" id="KW-0251">Elongation factor</keyword>
<comment type="subunit">
    <text evidence="6">Monomer.</text>
</comment>
<dbReference type="PANTHER" id="PTHR43721:SF22">
    <property type="entry name" value="ELONGATION FACTOR TU, MITOCHONDRIAL"/>
    <property type="match status" value="1"/>
</dbReference>
<evidence type="ECO:0000313" key="8">
    <source>
        <dbReference type="EMBL" id="MFC4416587.1"/>
    </source>
</evidence>
<dbReference type="Pfam" id="PF03144">
    <property type="entry name" value="GTP_EFTU_D2"/>
    <property type="match status" value="1"/>
</dbReference>
<dbReference type="PROSITE" id="PS00301">
    <property type="entry name" value="G_TR_1"/>
    <property type="match status" value="1"/>
</dbReference>
<evidence type="ECO:0000313" key="9">
    <source>
        <dbReference type="Proteomes" id="UP001596015"/>
    </source>
</evidence>
<keyword evidence="6" id="KW-0378">Hydrolase</keyword>
<dbReference type="HAMAP" id="MF_00118_B">
    <property type="entry name" value="EF_Tu_B"/>
    <property type="match status" value="1"/>
</dbReference>
<keyword evidence="3 6" id="KW-0648">Protein biosynthesis</keyword>
<evidence type="ECO:0000256" key="1">
    <source>
        <dbReference type="ARBA" id="ARBA00022741"/>
    </source>
</evidence>
<dbReference type="CDD" id="cd03697">
    <property type="entry name" value="EFTU_II"/>
    <property type="match status" value="1"/>
</dbReference>
<dbReference type="InterPro" id="IPR031157">
    <property type="entry name" value="G_TR_CS"/>
</dbReference>
<comment type="function">
    <text evidence="6">GTP hydrolase that promotes the GTP-dependent binding of aminoacyl-tRNA to the A-site of ribosomes during protein biosynthesis.</text>
</comment>
<evidence type="ECO:0000256" key="3">
    <source>
        <dbReference type="ARBA" id="ARBA00022917"/>
    </source>
</evidence>
<keyword evidence="4 6" id="KW-0342">GTP-binding</keyword>
<sequence length="397" mass="43404">MAKEKFERTKSHINVGTIGHVDHGKTTLTAALTRVSAEVFGGDWREFDTIDNAPEERERGITIATAHVEYQSEERHYAHVDCPGHADYVKNMITGAAQMDGAILVCSAADGPMPQTREHILLSRQVGVPNIVVFLNKADMVDDEELLELVEMEVRELLNEYDFPGDDCPIITGSALMALEGKDDNGMGTTAVANLIKALDAYIPEPERAIDQPFLMPIEDVFSISGRGTVVTGRVERGVVKSGEEVEIVGLKDTVKTTVTGVEMFRKLLDEGRAGENIGALLRGTKRDDVERGQVLAKPGTIKPHTTFEAEVYVLSKEEGGRHTPFFKGYRPQFYFRTTDVTGTCELPEGVEMVMPGDNVQMTVTLIAPIAMEDGLRFAVREGGRTVGAGVVAKIVK</sequence>
<keyword evidence="9" id="KW-1185">Reference proteome</keyword>
<dbReference type="InterPro" id="IPR004541">
    <property type="entry name" value="Transl_elong_EFTu/EF1A_bac/org"/>
</dbReference>
<evidence type="ECO:0000256" key="5">
    <source>
        <dbReference type="ARBA" id="ARBA00029554"/>
    </source>
</evidence>
<feature type="domain" description="Tr-type G" evidence="7">
    <location>
        <begin position="10"/>
        <end position="207"/>
    </location>
</feature>
<evidence type="ECO:0000256" key="2">
    <source>
        <dbReference type="ARBA" id="ARBA00022768"/>
    </source>
</evidence>
<dbReference type="NCBIfam" id="TIGR00485">
    <property type="entry name" value="EF-Tu"/>
    <property type="match status" value="1"/>
</dbReference>
<dbReference type="NCBIfam" id="NF009373">
    <property type="entry name" value="PRK12736.1"/>
    <property type="match status" value="1"/>
</dbReference>
<comment type="subcellular location">
    <subcellularLocation>
        <location evidence="6">Cytoplasm</location>
    </subcellularLocation>
</comment>
<dbReference type="Gene3D" id="3.40.50.300">
    <property type="entry name" value="P-loop containing nucleotide triphosphate hydrolases"/>
    <property type="match status" value="1"/>
</dbReference>
<dbReference type="RefSeq" id="WP_246894736.1">
    <property type="nucleotide sequence ID" value="NZ_JAKGAK010000011.1"/>
</dbReference>
<dbReference type="InterPro" id="IPR005225">
    <property type="entry name" value="Small_GTP-bd"/>
</dbReference>
<gene>
    <name evidence="6 8" type="primary">tuf</name>
    <name evidence="8" type="ORF">ACFO0E_09205</name>
</gene>
<dbReference type="Gene3D" id="2.40.30.10">
    <property type="entry name" value="Translation factors"/>
    <property type="match status" value="2"/>
</dbReference>
<accession>A0ABV8XFB0</accession>
<organism evidence="8 9">
    <name type="scientific">Chromohalobacter beijerinckii</name>
    <dbReference type="NCBI Taxonomy" id="86179"/>
    <lineage>
        <taxon>Bacteria</taxon>
        <taxon>Pseudomonadati</taxon>
        <taxon>Pseudomonadota</taxon>
        <taxon>Gammaproteobacteria</taxon>
        <taxon>Oceanospirillales</taxon>
        <taxon>Halomonadaceae</taxon>
        <taxon>Chromohalobacter</taxon>
    </lineage>
</organism>
<dbReference type="SUPFAM" id="SSF52540">
    <property type="entry name" value="P-loop containing nucleoside triphosphate hydrolases"/>
    <property type="match status" value="1"/>
</dbReference>
<proteinExistence type="inferred from homology"/>
<reference evidence="9" key="1">
    <citation type="journal article" date="2019" name="Int. J. Syst. Evol. Microbiol.">
        <title>The Global Catalogue of Microorganisms (GCM) 10K type strain sequencing project: providing services to taxonomists for standard genome sequencing and annotation.</title>
        <authorList>
            <consortium name="The Broad Institute Genomics Platform"/>
            <consortium name="The Broad Institute Genome Sequencing Center for Infectious Disease"/>
            <person name="Wu L."/>
            <person name="Ma J."/>
        </authorList>
    </citation>
    <scope>NUCLEOTIDE SEQUENCE [LARGE SCALE GENOMIC DNA]</scope>
    <source>
        <strain evidence="9">CCUG 49679</strain>
    </source>
</reference>
<name>A0ABV8XFB0_9GAMM</name>
<evidence type="ECO:0000256" key="6">
    <source>
        <dbReference type="HAMAP-Rule" id="MF_00118"/>
    </source>
</evidence>
<dbReference type="CDD" id="cd03707">
    <property type="entry name" value="EFTU_III"/>
    <property type="match status" value="1"/>
</dbReference>
<dbReference type="InterPro" id="IPR004161">
    <property type="entry name" value="EFTu-like_2"/>
</dbReference>
<evidence type="ECO:0000256" key="4">
    <source>
        <dbReference type="ARBA" id="ARBA00023134"/>
    </source>
</evidence>
<dbReference type="NCBIfam" id="TIGR00231">
    <property type="entry name" value="small_GTP"/>
    <property type="match status" value="1"/>
</dbReference>
<dbReference type="SUPFAM" id="SSF50465">
    <property type="entry name" value="EF-Tu/eEF-1alpha/eIF2-gamma C-terminal domain"/>
    <property type="match status" value="1"/>
</dbReference>
<keyword evidence="6" id="KW-0963">Cytoplasm</keyword>
<dbReference type="InterPro" id="IPR041709">
    <property type="entry name" value="EF-Tu_GTP-bd"/>
</dbReference>
<keyword evidence="6" id="KW-0479">Metal-binding</keyword>
<comment type="similarity">
    <text evidence="6">Belongs to the TRAFAC class translation factor GTPase superfamily. Classic translation factor GTPase family. EF-Tu/EF-1A subfamily.</text>
</comment>
<dbReference type="PROSITE" id="PS51722">
    <property type="entry name" value="G_TR_2"/>
    <property type="match status" value="1"/>
</dbReference>
<dbReference type="InterPro" id="IPR000795">
    <property type="entry name" value="T_Tr_GTP-bd_dom"/>
</dbReference>
<dbReference type="PRINTS" id="PR00315">
    <property type="entry name" value="ELONGATNFCT"/>
</dbReference>
<dbReference type="Pfam" id="PF03143">
    <property type="entry name" value="GTP_EFTU_D3"/>
    <property type="match status" value="1"/>
</dbReference>
<comment type="caution">
    <text evidence="8">The sequence shown here is derived from an EMBL/GenBank/DDBJ whole genome shotgun (WGS) entry which is preliminary data.</text>
</comment>
<feature type="binding site" evidence="6">
    <location>
        <position position="26"/>
    </location>
    <ligand>
        <name>Mg(2+)</name>
        <dbReference type="ChEBI" id="CHEBI:18420"/>
    </ligand>
</feature>
<dbReference type="EMBL" id="JBHSEO010000052">
    <property type="protein sequence ID" value="MFC4416587.1"/>
    <property type="molecule type" value="Genomic_DNA"/>
</dbReference>
<feature type="binding site" evidence="6">
    <location>
        <begin position="81"/>
        <end position="85"/>
    </location>
    <ligand>
        <name>GTP</name>
        <dbReference type="ChEBI" id="CHEBI:37565"/>
    </ligand>
</feature>
<dbReference type="InterPro" id="IPR050055">
    <property type="entry name" value="EF-Tu_GTPase"/>
</dbReference>
<dbReference type="InterPro" id="IPR009001">
    <property type="entry name" value="Transl_elong_EF1A/Init_IF2_C"/>
</dbReference>
<dbReference type="EC" id="3.6.5.3" evidence="6"/>
<dbReference type="InterPro" id="IPR033720">
    <property type="entry name" value="EFTU_2"/>
</dbReference>
<dbReference type="NCBIfam" id="NF000766">
    <property type="entry name" value="PRK00049.1"/>
    <property type="match status" value="1"/>
</dbReference>
<dbReference type="PANTHER" id="PTHR43721">
    <property type="entry name" value="ELONGATION FACTOR TU-RELATED"/>
    <property type="match status" value="1"/>
</dbReference>
<dbReference type="InterPro" id="IPR009000">
    <property type="entry name" value="Transl_B-barrel_sf"/>
</dbReference>